<keyword evidence="2 6" id="KW-0285">Flavoprotein</keyword>
<comment type="similarity">
    <text evidence="1 6">Belongs to the FMO family.</text>
</comment>
<dbReference type="Proteomes" id="UP000288716">
    <property type="component" value="Unassembled WGS sequence"/>
</dbReference>
<proteinExistence type="inferred from homology"/>
<evidence type="ECO:0000256" key="3">
    <source>
        <dbReference type="ARBA" id="ARBA00022827"/>
    </source>
</evidence>
<accession>A0A443RW23</accession>
<keyword evidence="3 6" id="KW-0274">FAD</keyword>
<organism evidence="8 9">
    <name type="scientific">Leptotrombidium deliense</name>
    <dbReference type="NCBI Taxonomy" id="299467"/>
    <lineage>
        <taxon>Eukaryota</taxon>
        <taxon>Metazoa</taxon>
        <taxon>Ecdysozoa</taxon>
        <taxon>Arthropoda</taxon>
        <taxon>Chelicerata</taxon>
        <taxon>Arachnida</taxon>
        <taxon>Acari</taxon>
        <taxon>Acariformes</taxon>
        <taxon>Trombidiformes</taxon>
        <taxon>Prostigmata</taxon>
        <taxon>Anystina</taxon>
        <taxon>Parasitengona</taxon>
        <taxon>Trombiculoidea</taxon>
        <taxon>Trombiculidae</taxon>
        <taxon>Leptotrombidium</taxon>
    </lineage>
</organism>
<dbReference type="PANTHER" id="PTHR23023">
    <property type="entry name" value="DIMETHYLANILINE MONOOXYGENASE"/>
    <property type="match status" value="1"/>
</dbReference>
<comment type="cofactor">
    <cofactor evidence="6">
        <name>FAD</name>
        <dbReference type="ChEBI" id="CHEBI:57692"/>
    </cofactor>
</comment>
<dbReference type="OrthoDB" id="6410539at2759"/>
<evidence type="ECO:0000256" key="4">
    <source>
        <dbReference type="ARBA" id="ARBA00022857"/>
    </source>
</evidence>
<evidence type="ECO:0000313" key="9">
    <source>
        <dbReference type="Proteomes" id="UP000288716"/>
    </source>
</evidence>
<dbReference type="InterPro" id="IPR020946">
    <property type="entry name" value="Flavin_mOase-like"/>
</dbReference>
<evidence type="ECO:0000256" key="2">
    <source>
        <dbReference type="ARBA" id="ARBA00022630"/>
    </source>
</evidence>
<name>A0A443RW23_9ACAR</name>
<evidence type="ECO:0000256" key="5">
    <source>
        <dbReference type="ARBA" id="ARBA00023002"/>
    </source>
</evidence>
<dbReference type="PRINTS" id="PR00370">
    <property type="entry name" value="FMOXYGENASE"/>
</dbReference>
<dbReference type="GO" id="GO:0004499">
    <property type="term" value="F:N,N-dimethylaniline monooxygenase activity"/>
    <property type="evidence" value="ECO:0007669"/>
    <property type="project" value="InterPro"/>
</dbReference>
<sequence length="182" mass="20896">MYRVGPFGAPFDSSYIYRFGFLLFKILPFAVSCYYFELLVNFRFDHAKYGIKPKHRILGQHPMINDALPNRILSGTVMLKGDIQEFTENGIIFKGDDKETEVDAVVLATGYEVYFPFLDKDLVWAQDNEIELYKCMFVPKLKHAHTLCIIGLIQAFGPAIPISEIQVRWFCELMLGGMIPLI</sequence>
<dbReference type="EMBL" id="NCKV01024834">
    <property type="protein sequence ID" value="RWS19573.1"/>
    <property type="molecule type" value="Genomic_DNA"/>
</dbReference>
<keyword evidence="4" id="KW-0521">NADP</keyword>
<dbReference type="AlphaFoldDB" id="A0A443RW23"/>
<reference evidence="8 9" key="1">
    <citation type="journal article" date="2018" name="Gigascience">
        <title>Genomes of trombidid mites reveal novel predicted allergens and laterally-transferred genes associated with secondary metabolism.</title>
        <authorList>
            <person name="Dong X."/>
            <person name="Chaisiri K."/>
            <person name="Xia D."/>
            <person name="Armstrong S.D."/>
            <person name="Fang Y."/>
            <person name="Donnelly M.J."/>
            <person name="Kadowaki T."/>
            <person name="McGarry J.W."/>
            <person name="Darby A.C."/>
            <person name="Makepeace B.L."/>
        </authorList>
    </citation>
    <scope>NUCLEOTIDE SEQUENCE [LARGE SCALE GENOMIC DNA]</scope>
    <source>
        <strain evidence="8">UoL-UT</strain>
    </source>
</reference>
<dbReference type="Gene3D" id="3.50.50.60">
    <property type="entry name" value="FAD/NAD(P)-binding domain"/>
    <property type="match status" value="2"/>
</dbReference>
<gene>
    <name evidence="8" type="ORF">B4U80_10641</name>
</gene>
<dbReference type="GO" id="GO:0050660">
    <property type="term" value="F:flavin adenine dinucleotide binding"/>
    <property type="evidence" value="ECO:0007669"/>
    <property type="project" value="InterPro"/>
</dbReference>
<keyword evidence="7" id="KW-0472">Membrane</keyword>
<dbReference type="VEuPathDB" id="VectorBase:LDEU012467"/>
<dbReference type="GO" id="GO:0050661">
    <property type="term" value="F:NADP binding"/>
    <property type="evidence" value="ECO:0007669"/>
    <property type="project" value="InterPro"/>
</dbReference>
<evidence type="ECO:0000256" key="1">
    <source>
        <dbReference type="ARBA" id="ARBA00009183"/>
    </source>
</evidence>
<keyword evidence="9" id="KW-1185">Reference proteome</keyword>
<keyword evidence="6 8" id="KW-0503">Monooxygenase</keyword>
<keyword evidence="7" id="KW-0812">Transmembrane</keyword>
<keyword evidence="5 6" id="KW-0560">Oxidoreductase</keyword>
<dbReference type="InterPro" id="IPR050346">
    <property type="entry name" value="FMO-like"/>
</dbReference>
<feature type="transmembrane region" description="Helical" evidence="7">
    <location>
        <begin position="15"/>
        <end position="36"/>
    </location>
</feature>
<dbReference type="InterPro" id="IPR000960">
    <property type="entry name" value="Flavin_mOase"/>
</dbReference>
<evidence type="ECO:0000256" key="6">
    <source>
        <dbReference type="RuleBase" id="RU361177"/>
    </source>
</evidence>
<protein>
    <recommendedName>
        <fullName evidence="6">Flavin-containing monooxygenase</fullName>
        <ecNumber evidence="6">1.-.-.-</ecNumber>
    </recommendedName>
</protein>
<dbReference type="Pfam" id="PF00743">
    <property type="entry name" value="FMO-like"/>
    <property type="match status" value="1"/>
</dbReference>
<evidence type="ECO:0000256" key="7">
    <source>
        <dbReference type="SAM" id="Phobius"/>
    </source>
</evidence>
<dbReference type="STRING" id="299467.A0A443RW23"/>
<comment type="caution">
    <text evidence="8">The sequence shown here is derived from an EMBL/GenBank/DDBJ whole genome shotgun (WGS) entry which is preliminary data.</text>
</comment>
<keyword evidence="7" id="KW-1133">Transmembrane helix</keyword>
<dbReference type="InterPro" id="IPR036188">
    <property type="entry name" value="FAD/NAD-bd_sf"/>
</dbReference>
<evidence type="ECO:0000313" key="8">
    <source>
        <dbReference type="EMBL" id="RWS19573.1"/>
    </source>
</evidence>
<dbReference type="EC" id="1.-.-.-" evidence="6"/>